<dbReference type="AlphaFoldDB" id="A0A4R5Q6C7"/>
<evidence type="ECO:0000313" key="1">
    <source>
        <dbReference type="EMBL" id="TDH58059.1"/>
    </source>
</evidence>
<organism evidence="1 2">
    <name type="scientific">Dankookia rubra</name>
    <dbReference type="NCBI Taxonomy" id="1442381"/>
    <lineage>
        <taxon>Bacteria</taxon>
        <taxon>Pseudomonadati</taxon>
        <taxon>Pseudomonadota</taxon>
        <taxon>Alphaproteobacteria</taxon>
        <taxon>Acetobacterales</taxon>
        <taxon>Roseomonadaceae</taxon>
        <taxon>Dankookia</taxon>
    </lineage>
</organism>
<dbReference type="Proteomes" id="UP000295096">
    <property type="component" value="Unassembled WGS sequence"/>
</dbReference>
<accession>A0A4R5Q6C7</accession>
<dbReference type="EMBL" id="SMSJ01000160">
    <property type="protein sequence ID" value="TDH58059.1"/>
    <property type="molecule type" value="Genomic_DNA"/>
</dbReference>
<gene>
    <name evidence="1" type="ORF">E2C06_34585</name>
</gene>
<comment type="caution">
    <text evidence="1">The sequence shown here is derived from an EMBL/GenBank/DDBJ whole genome shotgun (WGS) entry which is preliminary data.</text>
</comment>
<keyword evidence="2" id="KW-1185">Reference proteome</keyword>
<proteinExistence type="predicted"/>
<sequence>MIATRAFALVVGSFVFGLVMSLFMEPAAVFGSTLPIAPTVWTYDIQRGPSQACAPLADRLVRKVMRGYEVTIAPGMHPMVPYEASQVSAFILHGNGRVRLSGDGRRHVCINGAGKVFAVYVPATAE</sequence>
<name>A0A4R5Q6C7_9PROT</name>
<reference evidence="1 2" key="1">
    <citation type="journal article" date="2016" name="J. Microbiol.">
        <title>Dankookia rubra gen. nov., sp. nov., an alphaproteobacterium isolated from sediment of a shallow stream.</title>
        <authorList>
            <person name="Kim W.H."/>
            <person name="Kim D.H."/>
            <person name="Kang K."/>
            <person name="Ahn T.Y."/>
        </authorList>
    </citation>
    <scope>NUCLEOTIDE SEQUENCE [LARGE SCALE GENOMIC DNA]</scope>
    <source>
        <strain evidence="1 2">JCM30602</strain>
    </source>
</reference>
<dbReference type="RefSeq" id="WP_133293091.1">
    <property type="nucleotide sequence ID" value="NZ_SMSJ01000160.1"/>
</dbReference>
<protein>
    <submittedName>
        <fullName evidence="1">Uncharacterized protein</fullName>
    </submittedName>
</protein>
<evidence type="ECO:0000313" key="2">
    <source>
        <dbReference type="Proteomes" id="UP000295096"/>
    </source>
</evidence>
<dbReference type="OrthoDB" id="7871245at2"/>